<sequence length="63" mass="7412">MSQRTASRSSVSVRLVRWYRTDDGWRSQVVHGRLLEHQAGVWRLLDGDELTEYPDSIWALCHE</sequence>
<evidence type="ECO:0000313" key="1">
    <source>
        <dbReference type="EMBL" id="MCM6761423.1"/>
    </source>
</evidence>
<accession>A0A9X2DVS4</accession>
<organism evidence="1 2">
    <name type="scientific">Rathayibacter rubneri</name>
    <dbReference type="NCBI Taxonomy" id="2950106"/>
    <lineage>
        <taxon>Bacteria</taxon>
        <taxon>Bacillati</taxon>
        <taxon>Actinomycetota</taxon>
        <taxon>Actinomycetes</taxon>
        <taxon>Micrococcales</taxon>
        <taxon>Microbacteriaceae</taxon>
        <taxon>Rathayibacter</taxon>
    </lineage>
</organism>
<keyword evidence="2" id="KW-1185">Reference proteome</keyword>
<dbReference type="Proteomes" id="UP001155240">
    <property type="component" value="Unassembled WGS sequence"/>
</dbReference>
<dbReference type="EMBL" id="JAMRYM010000005">
    <property type="protein sequence ID" value="MCM6761423.1"/>
    <property type="molecule type" value="Genomic_DNA"/>
</dbReference>
<gene>
    <name evidence="1" type="ORF">NB037_03240</name>
</gene>
<dbReference type="AlphaFoldDB" id="A0A9X2DVS4"/>
<proteinExistence type="predicted"/>
<comment type="caution">
    <text evidence="1">The sequence shown here is derived from an EMBL/GenBank/DDBJ whole genome shotgun (WGS) entry which is preliminary data.</text>
</comment>
<evidence type="ECO:0000313" key="2">
    <source>
        <dbReference type="Proteomes" id="UP001155240"/>
    </source>
</evidence>
<reference evidence="1" key="1">
    <citation type="submission" date="2022-06" db="EMBL/GenBank/DDBJ databases">
        <title>Whole genome shotgun sequencing (WGS) of Rathayibacter sp. ZW T2_19, isolated from stored onions (Allium cepa).</title>
        <authorList>
            <person name="Stoll D.A."/>
            <person name="Huch M."/>
        </authorList>
    </citation>
    <scope>NUCLEOTIDE SEQUENCE</scope>
    <source>
        <strain evidence="1">ZW T2_19</strain>
    </source>
</reference>
<protein>
    <submittedName>
        <fullName evidence="1">Uncharacterized protein</fullName>
    </submittedName>
</protein>
<name>A0A9X2DVS4_9MICO</name>
<dbReference type="RefSeq" id="WP_251943601.1">
    <property type="nucleotide sequence ID" value="NZ_JAMRYM010000005.1"/>
</dbReference>